<evidence type="ECO:0000256" key="9">
    <source>
        <dbReference type="ARBA" id="ARBA00023186"/>
    </source>
</evidence>
<organism evidence="11 12">
    <name type="scientific">Dicentrarchus labrax</name>
    <name type="common">European seabass</name>
    <name type="synonym">Morone labrax</name>
    <dbReference type="NCBI Taxonomy" id="13489"/>
    <lineage>
        <taxon>Eukaryota</taxon>
        <taxon>Metazoa</taxon>
        <taxon>Chordata</taxon>
        <taxon>Craniata</taxon>
        <taxon>Vertebrata</taxon>
        <taxon>Euteleostomi</taxon>
        <taxon>Actinopterygii</taxon>
        <taxon>Neopterygii</taxon>
        <taxon>Teleostei</taxon>
        <taxon>Neoteleostei</taxon>
        <taxon>Acanthomorphata</taxon>
        <taxon>Eupercaria</taxon>
        <taxon>Moronidae</taxon>
        <taxon>Dicentrarchus</taxon>
    </lineage>
</organism>
<evidence type="ECO:0000313" key="11">
    <source>
        <dbReference type="Ensembl" id="ENSDLAP00005067217.1"/>
    </source>
</evidence>
<evidence type="ECO:0000256" key="2">
    <source>
        <dbReference type="ARBA" id="ARBA00006348"/>
    </source>
</evidence>
<evidence type="ECO:0000256" key="3">
    <source>
        <dbReference type="ARBA" id="ARBA00019589"/>
    </source>
</evidence>
<dbReference type="GO" id="GO:0007218">
    <property type="term" value="P:neuropeptide signaling pathway"/>
    <property type="evidence" value="ECO:0007669"/>
    <property type="project" value="InterPro"/>
</dbReference>
<dbReference type="PANTHER" id="PTHR12738">
    <property type="entry name" value="NEUROENDOCRINE PROTEIN 7B2"/>
    <property type="match status" value="1"/>
</dbReference>
<dbReference type="InterPro" id="IPR007945">
    <property type="entry name" value="Secretogranin_V"/>
</dbReference>
<reference evidence="11" key="2">
    <citation type="submission" date="2025-09" db="UniProtKB">
        <authorList>
            <consortium name="Ensembl"/>
        </authorList>
    </citation>
    <scope>IDENTIFICATION</scope>
</reference>
<keyword evidence="9" id="KW-0143">Chaperone</keyword>
<keyword evidence="6" id="KW-0765">Sulfation</keyword>
<dbReference type="AlphaFoldDB" id="A0A8P4G5G5"/>
<dbReference type="GO" id="GO:0046883">
    <property type="term" value="P:regulation of hormone secretion"/>
    <property type="evidence" value="ECO:0007669"/>
    <property type="project" value="TreeGrafter"/>
</dbReference>
<dbReference type="GO" id="GO:0005576">
    <property type="term" value="C:extracellular region"/>
    <property type="evidence" value="ECO:0007669"/>
    <property type="project" value="UniProtKB-SubCell"/>
</dbReference>
<keyword evidence="5" id="KW-0964">Secreted</keyword>
<evidence type="ECO:0000256" key="4">
    <source>
        <dbReference type="ARBA" id="ARBA00022448"/>
    </source>
</evidence>
<keyword evidence="12" id="KW-1185">Reference proteome</keyword>
<evidence type="ECO:0000256" key="5">
    <source>
        <dbReference type="ARBA" id="ARBA00022525"/>
    </source>
</evidence>
<evidence type="ECO:0000256" key="8">
    <source>
        <dbReference type="ARBA" id="ARBA00023157"/>
    </source>
</evidence>
<keyword evidence="7" id="KW-0732">Signal</keyword>
<feature type="region of interest" description="Disordered" evidence="10">
    <location>
        <begin position="244"/>
        <end position="268"/>
    </location>
</feature>
<dbReference type="Proteomes" id="UP000694389">
    <property type="component" value="Unassembled WGS sequence"/>
</dbReference>
<proteinExistence type="inferred from homology"/>
<comment type="similarity">
    <text evidence="2">Belongs to the 7B2 family.</text>
</comment>
<keyword evidence="8" id="KW-1015">Disulfide bond</keyword>
<dbReference type="Pfam" id="PF05281">
    <property type="entry name" value="Secretogranin_V"/>
    <property type="match status" value="1"/>
</dbReference>
<evidence type="ECO:0000256" key="10">
    <source>
        <dbReference type="SAM" id="MobiDB-lite"/>
    </source>
</evidence>
<protein>
    <recommendedName>
        <fullName evidence="3">Neuroendocrine protein 7B2</fullName>
    </recommendedName>
</protein>
<evidence type="ECO:0000256" key="1">
    <source>
        <dbReference type="ARBA" id="ARBA00004613"/>
    </source>
</evidence>
<keyword evidence="4" id="KW-0813">Transport</keyword>
<evidence type="ECO:0000256" key="7">
    <source>
        <dbReference type="ARBA" id="ARBA00022729"/>
    </source>
</evidence>
<name>A0A8P4G5G5_DICLA</name>
<comment type="subcellular location">
    <subcellularLocation>
        <location evidence="1">Secreted</location>
    </subcellularLocation>
</comment>
<dbReference type="Ensembl" id="ENSDLAT00005078982.1">
    <property type="protein sequence ID" value="ENSDLAP00005067217.1"/>
    <property type="gene ID" value="ENSDLAG00005005765.2"/>
</dbReference>
<dbReference type="PANTHER" id="PTHR12738:SF0">
    <property type="entry name" value="NEUROENDOCRINE PROTEIN 7B2"/>
    <property type="match status" value="1"/>
</dbReference>
<dbReference type="GeneTree" id="ENSGT00390000009816"/>
<accession>A0A8P4G5G5</accession>
<sequence length="268" mass="29681">MILKHLFPSCLRGKLLFWNPEIHVFILASLRSRAVGRSHHQCADTMTEMSSAVRLLLIGLLLCLQLGRAPARSPRTADQVSEADIQRLLHGVMEQLGIARPRVEYPAHQATNIVGPQSIQGGAHEGLQHLGPFGNIPNIVAELTGDNVPKDFSEDHGYPDPPNPCPLGKTAADGCLENAPDTAEFSREFQKHQHLFDPEHDYPALAKWNKELLYQKLKGGPKRRKRSVNPYLMGQRLDNVVAKKSVPHFSEEEEEEAPTVSAASKSTT</sequence>
<reference evidence="11" key="1">
    <citation type="submission" date="2025-08" db="UniProtKB">
        <authorList>
            <consortium name="Ensembl"/>
        </authorList>
    </citation>
    <scope>IDENTIFICATION</scope>
</reference>
<evidence type="ECO:0000256" key="6">
    <source>
        <dbReference type="ARBA" id="ARBA00022641"/>
    </source>
</evidence>
<dbReference type="GO" id="GO:0030141">
    <property type="term" value="C:secretory granule"/>
    <property type="evidence" value="ECO:0007669"/>
    <property type="project" value="InterPro"/>
</dbReference>
<evidence type="ECO:0000313" key="12">
    <source>
        <dbReference type="Proteomes" id="UP000694389"/>
    </source>
</evidence>
<dbReference type="GO" id="GO:0030234">
    <property type="term" value="F:enzyme regulator activity"/>
    <property type="evidence" value="ECO:0007669"/>
    <property type="project" value="TreeGrafter"/>
</dbReference>